<dbReference type="Pfam" id="PF13148">
    <property type="entry name" value="DUF3987"/>
    <property type="match status" value="1"/>
</dbReference>
<evidence type="ECO:0000256" key="1">
    <source>
        <dbReference type="SAM" id="MobiDB-lite"/>
    </source>
</evidence>
<dbReference type="InterPro" id="IPR014819">
    <property type="entry name" value="PriCT_2"/>
</dbReference>
<gene>
    <name evidence="3" type="ORF">Bealeia1_01968</name>
</gene>
<reference evidence="3 4" key="1">
    <citation type="journal article" date="2024" name="Environ. Microbiol.">
        <title>Novel evolutionary insights on the interactions of the Holosporales (Alphaproteobacteria) with eukaryotic hosts from comparative genomics.</title>
        <authorList>
            <person name="Giovannini M."/>
            <person name="Petroni G."/>
            <person name="Castelli M."/>
        </authorList>
    </citation>
    <scope>NUCLEOTIDE SEQUENCE [LARGE SCALE GENOMIC DNA]</scope>
    <source>
        <strain evidence="3 4">US_Bl 15I1</strain>
    </source>
</reference>
<organism evidence="3 4">
    <name type="scientific">Candidatus Bealeia paramacronuclearis</name>
    <dbReference type="NCBI Taxonomy" id="1921001"/>
    <lineage>
        <taxon>Bacteria</taxon>
        <taxon>Pseudomonadati</taxon>
        <taxon>Pseudomonadota</taxon>
        <taxon>Alphaproteobacteria</taxon>
        <taxon>Holosporales</taxon>
        <taxon>Holosporaceae</taxon>
        <taxon>Candidatus Bealeia</taxon>
    </lineage>
</organism>
<dbReference type="Proteomes" id="UP001330434">
    <property type="component" value="Plasmid pBealeia1"/>
</dbReference>
<dbReference type="Pfam" id="PF08707">
    <property type="entry name" value="PriCT_2"/>
    <property type="match status" value="1"/>
</dbReference>
<keyword evidence="3" id="KW-0614">Plasmid</keyword>
<dbReference type="InterPro" id="IPR025048">
    <property type="entry name" value="DUF3987"/>
</dbReference>
<name>A0ABZ2C5I0_9PROT</name>
<sequence length="772" mass="86810">MSGECLYVYQVGNSEKECTTRIFQSKVEAGLLECTETQFQNVIDKTSHAWKMFIGSQEELKEDLCEDIPELESPSVSRAAYSREASRVSDMDILNALSRISPDVAYADWIRVGMALHSHYNGSAMGMGLWDNWSQGAPQRYPTIKEIRTHWRSFGKRQSGVSVGTLFYMAGGRDAVRGSYENHNRVTQLTITQQPISEIQPDPETKTTEIQGVADIAPPITAIAITSPEPAPVEIPIVPDSDVSHGPTQELCKPLVAQREESFEITALTEEEISQLPDEVFEGDDRLFEEEIWPALIGQASDETDDDHDPTEDWSKVSVKVPSLTTPQEDAPKTAEEGVVRQNDIISEVESASLLDVITFQDFMKTSADDIPSFLVYEIHAYLKGCLKYQGASYPLAGAIALAGFLLRDLVEGRQGGRTNFLTLTVGPSGTGKSQTLAGVMKILKALSLQKFYTKGLGSMQGCIEHLKQNDGVLFLLQDEASYTVRSSRSRYVMSHELMVEKFKMEMFNTPECYSSDAIKHGEKILLDFPFFAELSLSTPDIFESFTRQDMSKGLLPRYLLFYEAEAVFEKNQSLRKTIPDALADLLQQLEITNSSTRQICTYDEEALALVQRFEKRVEAVQLRLIEAAQEEHAFELSALVARLCEHVEKLSLLTAWHEGAIRPITARGVSWAIAITLQSFETWKTLLRQGLHDTQTEELRAKVLRAIQKIATTQDLSTWITRKAICRKTQYLKPKERDEILHQLSEEECIEMCVRGEKQWLLRLTKKGSLT</sequence>
<dbReference type="RefSeq" id="WP_338453790.1">
    <property type="nucleotide sequence ID" value="NZ_CP133271.1"/>
</dbReference>
<feature type="compositionally biased region" description="Acidic residues" evidence="1">
    <location>
        <begin position="302"/>
        <end position="312"/>
    </location>
</feature>
<accession>A0ABZ2C5I0</accession>
<evidence type="ECO:0000313" key="3">
    <source>
        <dbReference type="EMBL" id="WVX67749.1"/>
    </source>
</evidence>
<evidence type="ECO:0000259" key="2">
    <source>
        <dbReference type="Pfam" id="PF08707"/>
    </source>
</evidence>
<dbReference type="EMBL" id="CP133271">
    <property type="protein sequence ID" value="WVX67749.1"/>
    <property type="molecule type" value="Genomic_DNA"/>
</dbReference>
<proteinExistence type="predicted"/>
<evidence type="ECO:0000313" key="4">
    <source>
        <dbReference type="Proteomes" id="UP001330434"/>
    </source>
</evidence>
<feature type="region of interest" description="Disordered" evidence="1">
    <location>
        <begin position="298"/>
        <end position="337"/>
    </location>
</feature>
<keyword evidence="4" id="KW-1185">Reference proteome</keyword>
<feature type="domain" description="Primase C-terminal 2" evidence="2">
    <location>
        <begin position="94"/>
        <end position="170"/>
    </location>
</feature>
<geneLocation type="plasmid" evidence="3 4">
    <name>pBealeia1</name>
</geneLocation>
<protein>
    <submittedName>
        <fullName evidence="3">PriCT_2 and DUF3987 domain-containing protein</fullName>
    </submittedName>
</protein>